<evidence type="ECO:0000313" key="2">
    <source>
        <dbReference type="Proteomes" id="UP000247790"/>
    </source>
</evidence>
<evidence type="ECO:0000313" key="1">
    <source>
        <dbReference type="EMBL" id="PYE49782.1"/>
    </source>
</evidence>
<name>A0A2V4WPK7_PAEBA</name>
<dbReference type="Proteomes" id="UP000247790">
    <property type="component" value="Unassembled WGS sequence"/>
</dbReference>
<protein>
    <submittedName>
        <fullName evidence="1">Uncharacterized protein</fullName>
    </submittedName>
</protein>
<accession>A0A2V4WPK7</accession>
<comment type="caution">
    <text evidence="1">The sequence shown here is derived from an EMBL/GenBank/DDBJ whole genome shotgun (WGS) entry which is preliminary data.</text>
</comment>
<reference evidence="1 2" key="1">
    <citation type="submission" date="2018-06" db="EMBL/GenBank/DDBJ databases">
        <title>Genomic Encyclopedia of Type Strains, Phase III (KMG-III): the genomes of soil and plant-associated and newly described type strains.</title>
        <authorList>
            <person name="Whitman W."/>
        </authorList>
    </citation>
    <scope>NUCLEOTIDE SEQUENCE [LARGE SCALE GENOMIC DNA]</scope>
    <source>
        <strain evidence="1 2">CECT 7022</strain>
    </source>
</reference>
<proteinExistence type="predicted"/>
<sequence length="35" mass="3951">MVAAKKADPLRNKEWTLQKVGACKPQNLTVQELKL</sequence>
<dbReference type="EMBL" id="QJSW01000005">
    <property type="protein sequence ID" value="PYE49782.1"/>
    <property type="molecule type" value="Genomic_DNA"/>
</dbReference>
<gene>
    <name evidence="1" type="ORF">DFQ00_105286</name>
</gene>
<organism evidence="1 2">
    <name type="scientific">Paenibacillus barcinonensis</name>
    <dbReference type="NCBI Taxonomy" id="198119"/>
    <lineage>
        <taxon>Bacteria</taxon>
        <taxon>Bacillati</taxon>
        <taxon>Bacillota</taxon>
        <taxon>Bacilli</taxon>
        <taxon>Bacillales</taxon>
        <taxon>Paenibacillaceae</taxon>
        <taxon>Paenibacillus</taxon>
    </lineage>
</organism>
<dbReference type="AlphaFoldDB" id="A0A2V4WPK7"/>